<proteinExistence type="predicted"/>
<dbReference type="Pfam" id="PF05943">
    <property type="entry name" value="VipB"/>
    <property type="match status" value="1"/>
</dbReference>
<dbReference type="PANTHER" id="PTHR35565">
    <property type="entry name" value="CYTOPLASMIC PROTEIN-RELATED"/>
    <property type="match status" value="1"/>
</dbReference>
<dbReference type="EMBL" id="CP022684">
    <property type="protein sequence ID" value="AUM13139.1"/>
    <property type="molecule type" value="Genomic_DNA"/>
</dbReference>
<name>A0A2K9LLA2_9GAMM</name>
<gene>
    <name evidence="3" type="ORF">Kalk_12200</name>
</gene>
<feature type="region of interest" description="Disordered" evidence="1">
    <location>
        <begin position="131"/>
        <end position="151"/>
    </location>
</feature>
<dbReference type="PANTHER" id="PTHR35565:SF1">
    <property type="entry name" value="TYPE VI SECRETION SYSTEM CONTRACTILE SHEATH LARGE SUBUNIT"/>
    <property type="match status" value="1"/>
</dbReference>
<dbReference type="KEGG" id="kak:Kalk_12200"/>
<organism evidence="3 4">
    <name type="scientific">Ketobacter alkanivorans</name>
    <dbReference type="NCBI Taxonomy" id="1917421"/>
    <lineage>
        <taxon>Bacteria</taxon>
        <taxon>Pseudomonadati</taxon>
        <taxon>Pseudomonadota</taxon>
        <taxon>Gammaproteobacteria</taxon>
        <taxon>Pseudomonadales</taxon>
        <taxon>Ketobacteraceae</taxon>
        <taxon>Ketobacter</taxon>
    </lineage>
</organism>
<keyword evidence="4" id="KW-1185">Reference proteome</keyword>
<evidence type="ECO:0000259" key="2">
    <source>
        <dbReference type="Pfam" id="PF05943"/>
    </source>
</evidence>
<dbReference type="AlphaFoldDB" id="A0A2K9LLA2"/>
<dbReference type="InterPro" id="IPR008312">
    <property type="entry name" value="T6SS_TssB1"/>
</dbReference>
<accession>A0A2K9LLA2</accession>
<dbReference type="OrthoDB" id="9789942at2"/>
<reference evidence="4" key="1">
    <citation type="submission" date="2017-08" db="EMBL/GenBank/DDBJ databases">
        <title>Direct submision.</title>
        <authorList>
            <person name="Kim S.-J."/>
            <person name="Rhee S.-K."/>
        </authorList>
    </citation>
    <scope>NUCLEOTIDE SEQUENCE [LARGE SCALE GENOMIC DNA]</scope>
    <source>
        <strain evidence="4">GI5</strain>
    </source>
</reference>
<feature type="domain" description="TssC1 N-terminal" evidence="2">
    <location>
        <begin position="196"/>
        <end position="489"/>
    </location>
</feature>
<feature type="region of interest" description="Disordered" evidence="1">
    <location>
        <begin position="1"/>
        <end position="22"/>
    </location>
</feature>
<sequence length="505" mass="56055">MSRATMNTGGVPISSGSDQGASQLVRNRPCHIVVLADLSGRNHSGLDDHTTLSQRKVHEVTRDNFDDVFVRIGVTLDLVIADKPIKFQELDDLHPDYIYERVDLFSQFRTLKRKLNKADSFDAAAREIQSWSTAKKQEHSEPTPQTTGDDGQDDVLDMLLHSTRAQQEAAQSIQGLIQQIVSPYVVPADDPRKSELLNTVDQATSHLLREILHSSAFQDIESSWRGLYWLLKQLETDQNLRLFVADVSLQEVVADNQANADTTTQLHKLLVDQKVGEGSVPYSVIVADYRIEDQVSHCEALANLASVAADSHAVLLAGGSERLAGCPGLATISDPDHWYLHNQGETDFTLMWNAIREQDYSQYVVLTCPRFMLRLPYGAQTSPLEAFEFEELPQDGQHAYYLWGNGAWLVAAQLGNYFSGGGWSMQATSATKVTQLPLHVYKEHGQSNVMPCAEVLLTDVTAGALMNNGLLPLRSVRDEDSVVIPTLRSISSFDPMLLGPWSEVR</sequence>
<dbReference type="Pfam" id="PF05591">
    <property type="entry name" value="T6SS_VipA"/>
    <property type="match status" value="1"/>
</dbReference>
<dbReference type="Proteomes" id="UP000235116">
    <property type="component" value="Chromosome"/>
</dbReference>
<protein>
    <recommendedName>
        <fullName evidence="2">TssC1 N-terminal domain-containing protein</fullName>
    </recommendedName>
</protein>
<dbReference type="InterPro" id="IPR010269">
    <property type="entry name" value="T6SS_TssC-like"/>
</dbReference>
<dbReference type="InterPro" id="IPR044031">
    <property type="entry name" value="TssC1_N"/>
</dbReference>
<evidence type="ECO:0000313" key="4">
    <source>
        <dbReference type="Proteomes" id="UP000235116"/>
    </source>
</evidence>
<evidence type="ECO:0000256" key="1">
    <source>
        <dbReference type="SAM" id="MobiDB-lite"/>
    </source>
</evidence>
<dbReference type="RefSeq" id="WP_101894518.1">
    <property type="nucleotide sequence ID" value="NZ_CP022684.1"/>
</dbReference>
<evidence type="ECO:0000313" key="3">
    <source>
        <dbReference type="EMBL" id="AUM13139.1"/>
    </source>
</evidence>